<dbReference type="Pfam" id="PF12802">
    <property type="entry name" value="MarR_2"/>
    <property type="match status" value="1"/>
</dbReference>
<feature type="domain" description="HTH marR-type" evidence="1">
    <location>
        <begin position="32"/>
        <end position="154"/>
    </location>
</feature>
<evidence type="ECO:0000313" key="3">
    <source>
        <dbReference type="Proteomes" id="UP000440694"/>
    </source>
</evidence>
<comment type="caution">
    <text evidence="2">The sequence shown here is derived from an EMBL/GenBank/DDBJ whole genome shotgun (WGS) entry which is preliminary data.</text>
</comment>
<dbReference type="PANTHER" id="PTHR33164">
    <property type="entry name" value="TRANSCRIPTIONAL REGULATOR, MARR FAMILY"/>
    <property type="match status" value="1"/>
</dbReference>
<dbReference type="RefSeq" id="WP_154738964.1">
    <property type="nucleotide sequence ID" value="NZ_WMBQ01000001.1"/>
</dbReference>
<dbReference type="InterPro" id="IPR036388">
    <property type="entry name" value="WH-like_DNA-bd_sf"/>
</dbReference>
<keyword evidence="3" id="KW-1185">Reference proteome</keyword>
<sequence length="154" mass="16985">MAKIRKAPGSARTAAKLKRVAAGLPKANYVALSDFRFALRRFLAFSESAAKQAGLTPQQHQALLTIKGAQDAESVSIRLLAERLLINHNTAVELVDRLVAAGLVERSRDAEDRRRARLELTAIAERRLQSLSAAHLKELQTVRPALMNLLKQLD</sequence>
<name>A0A6I3KJM4_9HYPH</name>
<dbReference type="GO" id="GO:0003700">
    <property type="term" value="F:DNA-binding transcription factor activity"/>
    <property type="evidence" value="ECO:0007669"/>
    <property type="project" value="InterPro"/>
</dbReference>
<reference evidence="2 3" key="1">
    <citation type="submission" date="2019-11" db="EMBL/GenBank/DDBJ databases">
        <title>Identification of a novel strain.</title>
        <authorList>
            <person name="Xu Q."/>
            <person name="Wang G."/>
        </authorList>
    </citation>
    <scope>NUCLEOTIDE SEQUENCE [LARGE SCALE GENOMIC DNA]</scope>
    <source>
        <strain evidence="3">xq</strain>
    </source>
</reference>
<dbReference type="SMART" id="SM00347">
    <property type="entry name" value="HTH_MARR"/>
    <property type="match status" value="1"/>
</dbReference>
<dbReference type="InterPro" id="IPR036390">
    <property type="entry name" value="WH_DNA-bd_sf"/>
</dbReference>
<proteinExistence type="predicted"/>
<accession>A0A6I3KJM4</accession>
<organism evidence="2 3">
    <name type="scientific">Hyphomicrobium album</name>
    <dbReference type="NCBI Taxonomy" id="2665159"/>
    <lineage>
        <taxon>Bacteria</taxon>
        <taxon>Pseudomonadati</taxon>
        <taxon>Pseudomonadota</taxon>
        <taxon>Alphaproteobacteria</taxon>
        <taxon>Hyphomicrobiales</taxon>
        <taxon>Hyphomicrobiaceae</taxon>
        <taxon>Hyphomicrobium</taxon>
    </lineage>
</organism>
<dbReference type="PROSITE" id="PS50995">
    <property type="entry name" value="HTH_MARR_2"/>
    <property type="match status" value="1"/>
</dbReference>
<dbReference type="PANTHER" id="PTHR33164:SF104">
    <property type="entry name" value="TRANSCRIPTIONAL REGULATORY PROTEIN"/>
    <property type="match status" value="1"/>
</dbReference>
<dbReference type="SUPFAM" id="SSF46785">
    <property type="entry name" value="Winged helix' DNA-binding domain"/>
    <property type="match status" value="1"/>
</dbReference>
<dbReference type="InterPro" id="IPR000835">
    <property type="entry name" value="HTH_MarR-typ"/>
</dbReference>
<dbReference type="InterPro" id="IPR039422">
    <property type="entry name" value="MarR/SlyA-like"/>
</dbReference>
<dbReference type="AlphaFoldDB" id="A0A6I3KJM4"/>
<gene>
    <name evidence="2" type="ORF">GIW81_09440</name>
</gene>
<dbReference type="GO" id="GO:0006950">
    <property type="term" value="P:response to stress"/>
    <property type="evidence" value="ECO:0007669"/>
    <property type="project" value="TreeGrafter"/>
</dbReference>
<dbReference type="EMBL" id="WMBQ01000001">
    <property type="protein sequence ID" value="MTD94553.1"/>
    <property type="molecule type" value="Genomic_DNA"/>
</dbReference>
<dbReference type="Proteomes" id="UP000440694">
    <property type="component" value="Unassembled WGS sequence"/>
</dbReference>
<evidence type="ECO:0000313" key="2">
    <source>
        <dbReference type="EMBL" id="MTD94553.1"/>
    </source>
</evidence>
<evidence type="ECO:0000259" key="1">
    <source>
        <dbReference type="PROSITE" id="PS50995"/>
    </source>
</evidence>
<protein>
    <submittedName>
        <fullName evidence="2">MarR family transcriptional regulator</fullName>
    </submittedName>
</protein>
<dbReference type="Gene3D" id="1.10.10.10">
    <property type="entry name" value="Winged helix-like DNA-binding domain superfamily/Winged helix DNA-binding domain"/>
    <property type="match status" value="1"/>
</dbReference>